<protein>
    <submittedName>
        <fullName evidence="2">Uncharacterized protein</fullName>
    </submittedName>
</protein>
<accession>A0A7W8LL37</accession>
<gene>
    <name evidence="2" type="ORF">HNP76_000417</name>
</gene>
<evidence type="ECO:0000256" key="1">
    <source>
        <dbReference type="SAM" id="SignalP"/>
    </source>
</evidence>
<dbReference type="InterPro" id="IPR046745">
    <property type="entry name" value="DUF6675"/>
</dbReference>
<proteinExistence type="predicted"/>
<sequence>MKKLFLFLETALLAFGLNAQSISPTLLERVKSEGEIQNVFLNEAPVELSLLPKTELSSLAINHWDNGEKPRLTTEKIFYLDKKTLGLVNEDLSSINITKVSKVIRSISTMKGTEYYSNRHKKWETLYHEAYLVKSPDEKKKIPDETEGSAEGKILYCMQDDNSFGECYYKLEYHERANEVSVCFDNFEPFKFGPITAAKAHNVKINLVVVDEGDHFLVYLMVQAYYPRIAMLENKMIDSFNARVDSIYKWFVAEMGKK</sequence>
<feature type="signal peptide" evidence="1">
    <location>
        <begin position="1"/>
        <end position="19"/>
    </location>
</feature>
<feature type="chain" id="PRO_5031379900" evidence="1">
    <location>
        <begin position="20"/>
        <end position="258"/>
    </location>
</feature>
<organism evidence="2 3">
    <name type="scientific">Treponema ruminis</name>
    <dbReference type="NCBI Taxonomy" id="744515"/>
    <lineage>
        <taxon>Bacteria</taxon>
        <taxon>Pseudomonadati</taxon>
        <taxon>Spirochaetota</taxon>
        <taxon>Spirochaetia</taxon>
        <taxon>Spirochaetales</taxon>
        <taxon>Treponemataceae</taxon>
        <taxon>Treponema</taxon>
    </lineage>
</organism>
<reference evidence="2 3" key="1">
    <citation type="submission" date="2020-08" db="EMBL/GenBank/DDBJ databases">
        <title>Genomic Encyclopedia of Type Strains, Phase IV (KMG-IV): sequencing the most valuable type-strain genomes for metagenomic binning, comparative biology and taxonomic classification.</title>
        <authorList>
            <person name="Goeker M."/>
        </authorList>
    </citation>
    <scope>NUCLEOTIDE SEQUENCE [LARGE SCALE GENOMIC DNA]</scope>
    <source>
        <strain evidence="2 3">DSM 103462</strain>
    </source>
</reference>
<dbReference type="Pfam" id="PF20380">
    <property type="entry name" value="DUF6675"/>
    <property type="match status" value="1"/>
</dbReference>
<dbReference type="RefSeq" id="WP_184656971.1">
    <property type="nucleotide sequence ID" value="NZ_CP031518.1"/>
</dbReference>
<dbReference type="Proteomes" id="UP000518887">
    <property type="component" value="Unassembled WGS sequence"/>
</dbReference>
<name>A0A7W8LL37_9SPIR</name>
<comment type="caution">
    <text evidence="2">The sequence shown here is derived from an EMBL/GenBank/DDBJ whole genome shotgun (WGS) entry which is preliminary data.</text>
</comment>
<dbReference type="AlphaFoldDB" id="A0A7W8LL37"/>
<dbReference type="EMBL" id="JACHFQ010000001">
    <property type="protein sequence ID" value="MBB5225077.1"/>
    <property type="molecule type" value="Genomic_DNA"/>
</dbReference>
<evidence type="ECO:0000313" key="2">
    <source>
        <dbReference type="EMBL" id="MBB5225077.1"/>
    </source>
</evidence>
<keyword evidence="1" id="KW-0732">Signal</keyword>
<keyword evidence="3" id="KW-1185">Reference proteome</keyword>
<evidence type="ECO:0000313" key="3">
    <source>
        <dbReference type="Proteomes" id="UP000518887"/>
    </source>
</evidence>